<comment type="caution">
    <text evidence="1">The sequence shown here is derived from an EMBL/GenBank/DDBJ whole genome shotgun (WGS) entry which is preliminary data.</text>
</comment>
<proteinExistence type="predicted"/>
<dbReference type="EMBL" id="JAULSN010000004">
    <property type="protein sequence ID" value="KAK3373761.1"/>
    <property type="molecule type" value="Genomic_DNA"/>
</dbReference>
<gene>
    <name evidence="1" type="ORF">B0T24DRAFT_624470</name>
</gene>
<accession>A0AAE0KC00</accession>
<evidence type="ECO:0000313" key="2">
    <source>
        <dbReference type="Proteomes" id="UP001287356"/>
    </source>
</evidence>
<name>A0AAE0KC00_9PEZI</name>
<reference evidence="1" key="1">
    <citation type="journal article" date="2023" name="Mol. Phylogenet. Evol.">
        <title>Genome-scale phylogeny and comparative genomics of the fungal order Sordariales.</title>
        <authorList>
            <person name="Hensen N."/>
            <person name="Bonometti L."/>
            <person name="Westerberg I."/>
            <person name="Brannstrom I.O."/>
            <person name="Guillou S."/>
            <person name="Cros-Aarteil S."/>
            <person name="Calhoun S."/>
            <person name="Haridas S."/>
            <person name="Kuo A."/>
            <person name="Mondo S."/>
            <person name="Pangilinan J."/>
            <person name="Riley R."/>
            <person name="LaButti K."/>
            <person name="Andreopoulos B."/>
            <person name="Lipzen A."/>
            <person name="Chen C."/>
            <person name="Yan M."/>
            <person name="Daum C."/>
            <person name="Ng V."/>
            <person name="Clum A."/>
            <person name="Steindorff A."/>
            <person name="Ohm R.A."/>
            <person name="Martin F."/>
            <person name="Silar P."/>
            <person name="Natvig D.O."/>
            <person name="Lalanne C."/>
            <person name="Gautier V."/>
            <person name="Ament-Velasquez S.L."/>
            <person name="Kruys A."/>
            <person name="Hutchinson M.I."/>
            <person name="Powell A.J."/>
            <person name="Barry K."/>
            <person name="Miller A.N."/>
            <person name="Grigoriev I.V."/>
            <person name="Debuchy R."/>
            <person name="Gladieux P."/>
            <person name="Hiltunen Thoren M."/>
            <person name="Johannesson H."/>
        </authorList>
    </citation>
    <scope>NUCLEOTIDE SEQUENCE</scope>
    <source>
        <strain evidence="1">CBS 958.72</strain>
    </source>
</reference>
<organism evidence="1 2">
    <name type="scientific">Lasiosphaeria ovina</name>
    <dbReference type="NCBI Taxonomy" id="92902"/>
    <lineage>
        <taxon>Eukaryota</taxon>
        <taxon>Fungi</taxon>
        <taxon>Dikarya</taxon>
        <taxon>Ascomycota</taxon>
        <taxon>Pezizomycotina</taxon>
        <taxon>Sordariomycetes</taxon>
        <taxon>Sordariomycetidae</taxon>
        <taxon>Sordariales</taxon>
        <taxon>Lasiosphaeriaceae</taxon>
        <taxon>Lasiosphaeria</taxon>
    </lineage>
</organism>
<sequence length="250" mass="26658">MAPLIDTFVSASTYNALPHVKDASKVRHDYSHDLRNLGELLYNHGITKDVFCIHVIHKHGDLAHDGEVMVLDKVDAHPGRDGDGSSGGTTAQKMTMKPVAIAAASSTTATTTSSLQRQQLRGIHYFVNSEARLQAYEYAAADADGGGAPDMSGYATFLSEFCRVVSEHGLQHKFGLRLEDPKPKTADDGDETDTAAGQTEFECGLCSTFRRSGYYDDSSQETDDMSLARHSSGGGSSGLGLGIGLVSILG</sequence>
<reference evidence="1" key="2">
    <citation type="submission" date="2023-06" db="EMBL/GenBank/DDBJ databases">
        <authorList>
            <consortium name="Lawrence Berkeley National Laboratory"/>
            <person name="Haridas S."/>
            <person name="Hensen N."/>
            <person name="Bonometti L."/>
            <person name="Westerberg I."/>
            <person name="Brannstrom I.O."/>
            <person name="Guillou S."/>
            <person name="Cros-Aarteil S."/>
            <person name="Calhoun S."/>
            <person name="Kuo A."/>
            <person name="Mondo S."/>
            <person name="Pangilinan J."/>
            <person name="Riley R."/>
            <person name="Labutti K."/>
            <person name="Andreopoulos B."/>
            <person name="Lipzen A."/>
            <person name="Chen C."/>
            <person name="Yanf M."/>
            <person name="Daum C."/>
            <person name="Ng V."/>
            <person name="Clum A."/>
            <person name="Steindorff A."/>
            <person name="Ohm R."/>
            <person name="Martin F."/>
            <person name="Silar P."/>
            <person name="Natvig D."/>
            <person name="Lalanne C."/>
            <person name="Gautier V."/>
            <person name="Ament-Velasquez S.L."/>
            <person name="Kruys A."/>
            <person name="Hutchinson M.I."/>
            <person name="Powell A.J."/>
            <person name="Barry K."/>
            <person name="Miller A.N."/>
            <person name="Grigoriev I.V."/>
            <person name="Debuchy R."/>
            <person name="Gladieux P."/>
            <person name="Thoren M.H."/>
            <person name="Johannesson H."/>
        </authorList>
    </citation>
    <scope>NUCLEOTIDE SEQUENCE</scope>
    <source>
        <strain evidence="1">CBS 958.72</strain>
    </source>
</reference>
<dbReference type="Proteomes" id="UP001287356">
    <property type="component" value="Unassembled WGS sequence"/>
</dbReference>
<keyword evidence="2" id="KW-1185">Reference proteome</keyword>
<evidence type="ECO:0000313" key="1">
    <source>
        <dbReference type="EMBL" id="KAK3373761.1"/>
    </source>
</evidence>
<protein>
    <submittedName>
        <fullName evidence="1">Uncharacterized protein</fullName>
    </submittedName>
</protein>
<dbReference type="AlphaFoldDB" id="A0AAE0KC00"/>